<proteinExistence type="inferred from homology"/>
<keyword evidence="4" id="KW-1185">Reference proteome</keyword>
<dbReference type="CDD" id="cd00885">
    <property type="entry name" value="cinA"/>
    <property type="match status" value="1"/>
</dbReference>
<name>A0A370QB77_9FLAO</name>
<evidence type="ECO:0000259" key="2">
    <source>
        <dbReference type="SMART" id="SM00852"/>
    </source>
</evidence>
<evidence type="ECO:0000313" key="4">
    <source>
        <dbReference type="Proteomes" id="UP000255317"/>
    </source>
</evidence>
<evidence type="ECO:0000256" key="1">
    <source>
        <dbReference type="HAMAP-Rule" id="MF_00226"/>
    </source>
</evidence>
<dbReference type="InterPro" id="IPR008136">
    <property type="entry name" value="CinA_C"/>
</dbReference>
<dbReference type="SMART" id="SM00852">
    <property type="entry name" value="MoCF_biosynth"/>
    <property type="match status" value="1"/>
</dbReference>
<dbReference type="Pfam" id="PF02464">
    <property type="entry name" value="CinA"/>
    <property type="match status" value="1"/>
</dbReference>
<dbReference type="Pfam" id="PF00994">
    <property type="entry name" value="MoCF_biosynth"/>
    <property type="match status" value="1"/>
</dbReference>
<dbReference type="HAMAP" id="MF_00226_B">
    <property type="entry name" value="CinA_B"/>
    <property type="match status" value="1"/>
</dbReference>
<sequence length="415" mass="45628">MLAEIITIGDEILIGQIVDTNSAFISKTLNGIGVKVFQITSIQDEEHHILTALEDAKNRADLVIVTGGLGPTKDDVTKETFCKFLDDKLVKNEKVLQNIKHIFKTYVKRVPLPSNLSQALVPSTATILNNIHGTAPGMWMEKENTVFVSMPGVPYEMKYLLTQEVLPRVVKRYNRPHIYHKTLLTYGKGESEIQEHIKDWEEALPNDIKLAYLPSLGRVRLRLSSTGPNEEQLKKAVGAQMDTLHELLVDIAVGYEDETNIQERISALLQSKSQSLSLAESCTGGAIAQEITAVPGASVYFKGSVVPYETHQKVTVLGIDETIIQKNTVVSAQVAKAMATKCVRLFGSDYALATTGIAGPTKGDATDEVGTVYIAIASPKGVFAEKFSFGNLRERVIKKATNKAFEMLLKEILKN</sequence>
<reference evidence="3 4" key="1">
    <citation type="submission" date="2018-07" db="EMBL/GenBank/DDBJ databases">
        <title>Genomic Encyclopedia of Type Strains, Phase IV (KMG-IV): sequencing the most valuable type-strain genomes for metagenomic binning, comparative biology and taxonomic classification.</title>
        <authorList>
            <person name="Goeker M."/>
        </authorList>
    </citation>
    <scope>NUCLEOTIDE SEQUENCE [LARGE SCALE GENOMIC DNA]</scope>
    <source>
        <strain evidence="3 4">DSM 101478</strain>
    </source>
</reference>
<dbReference type="EMBL" id="QRAO01000003">
    <property type="protein sequence ID" value="RDK85607.1"/>
    <property type="molecule type" value="Genomic_DNA"/>
</dbReference>
<protein>
    <recommendedName>
        <fullName evidence="1">CinA-like protein</fullName>
    </recommendedName>
</protein>
<dbReference type="InterPro" id="IPR008135">
    <property type="entry name" value="Competence-induced_CinA"/>
</dbReference>
<dbReference type="OrthoDB" id="9801454at2"/>
<feature type="domain" description="MoaB/Mog" evidence="2">
    <location>
        <begin position="4"/>
        <end position="172"/>
    </location>
</feature>
<dbReference type="SUPFAM" id="SSF142433">
    <property type="entry name" value="CinA-like"/>
    <property type="match status" value="1"/>
</dbReference>
<dbReference type="RefSeq" id="WP_115124009.1">
    <property type="nucleotide sequence ID" value="NZ_QRAO01000003.1"/>
</dbReference>
<dbReference type="PANTHER" id="PTHR13939">
    <property type="entry name" value="NICOTINAMIDE-NUCLEOTIDE AMIDOHYDROLASE PNCC"/>
    <property type="match status" value="1"/>
</dbReference>
<dbReference type="PANTHER" id="PTHR13939:SF0">
    <property type="entry name" value="NMN AMIDOHYDROLASE-LIKE PROTEIN YFAY"/>
    <property type="match status" value="1"/>
</dbReference>
<dbReference type="Pfam" id="PF18146">
    <property type="entry name" value="CinA_KH"/>
    <property type="match status" value="1"/>
</dbReference>
<dbReference type="Gene3D" id="3.90.950.20">
    <property type="entry name" value="CinA-like"/>
    <property type="match status" value="1"/>
</dbReference>
<dbReference type="SUPFAM" id="SSF53218">
    <property type="entry name" value="Molybdenum cofactor biosynthesis proteins"/>
    <property type="match status" value="1"/>
</dbReference>
<dbReference type="Gene3D" id="3.40.980.10">
    <property type="entry name" value="MoaB/Mog-like domain"/>
    <property type="match status" value="1"/>
</dbReference>
<dbReference type="NCBIfam" id="TIGR00177">
    <property type="entry name" value="molyb_syn"/>
    <property type="match status" value="1"/>
</dbReference>
<dbReference type="NCBIfam" id="NF001813">
    <property type="entry name" value="PRK00549.1"/>
    <property type="match status" value="1"/>
</dbReference>
<dbReference type="AlphaFoldDB" id="A0A370QB77"/>
<accession>A0A370QB77</accession>
<dbReference type="InterPro" id="IPR036425">
    <property type="entry name" value="MoaB/Mog-like_dom_sf"/>
</dbReference>
<dbReference type="Proteomes" id="UP000255317">
    <property type="component" value="Unassembled WGS sequence"/>
</dbReference>
<dbReference type="InterPro" id="IPR036653">
    <property type="entry name" value="CinA-like_C"/>
</dbReference>
<comment type="similarity">
    <text evidence="1">Belongs to the CinA family.</text>
</comment>
<dbReference type="InterPro" id="IPR041424">
    <property type="entry name" value="CinA_KH"/>
</dbReference>
<dbReference type="PIRSF" id="PIRSF006728">
    <property type="entry name" value="CinA"/>
    <property type="match status" value="1"/>
</dbReference>
<gene>
    <name evidence="3" type="ORF">C8D94_103435</name>
</gene>
<organism evidence="3 4">
    <name type="scientific">Marinirhabdus gelatinilytica</name>
    <dbReference type="NCBI Taxonomy" id="1703343"/>
    <lineage>
        <taxon>Bacteria</taxon>
        <taxon>Pseudomonadati</taxon>
        <taxon>Bacteroidota</taxon>
        <taxon>Flavobacteriia</taxon>
        <taxon>Flavobacteriales</taxon>
        <taxon>Flavobacteriaceae</taxon>
    </lineage>
</organism>
<dbReference type="NCBIfam" id="TIGR00199">
    <property type="entry name" value="PncC_domain"/>
    <property type="match status" value="1"/>
</dbReference>
<dbReference type="InterPro" id="IPR050101">
    <property type="entry name" value="CinA"/>
</dbReference>
<dbReference type="InterPro" id="IPR001453">
    <property type="entry name" value="MoaB/Mog_dom"/>
</dbReference>
<comment type="caution">
    <text evidence="3">The sequence shown here is derived from an EMBL/GenBank/DDBJ whole genome shotgun (WGS) entry which is preliminary data.</text>
</comment>
<evidence type="ECO:0000313" key="3">
    <source>
        <dbReference type="EMBL" id="RDK85607.1"/>
    </source>
</evidence>
<dbReference type="NCBIfam" id="TIGR00200">
    <property type="entry name" value="cinA_nterm"/>
    <property type="match status" value="1"/>
</dbReference>